<protein>
    <submittedName>
        <fullName evidence="1">Uncharacterized protein</fullName>
    </submittedName>
</protein>
<dbReference type="Proteomes" id="UP001499895">
    <property type="component" value="Unassembled WGS sequence"/>
</dbReference>
<evidence type="ECO:0000313" key="2">
    <source>
        <dbReference type="Proteomes" id="UP001499895"/>
    </source>
</evidence>
<comment type="caution">
    <text evidence="1">The sequence shown here is derived from an EMBL/GenBank/DDBJ whole genome shotgun (WGS) entry which is preliminary data.</text>
</comment>
<dbReference type="EMBL" id="BAAAHB010000002">
    <property type="protein sequence ID" value="GAA0444962.1"/>
    <property type="molecule type" value="Genomic_DNA"/>
</dbReference>
<accession>A0ABP3J7T9</accession>
<evidence type="ECO:0000313" key="1">
    <source>
        <dbReference type="EMBL" id="GAA0444962.1"/>
    </source>
</evidence>
<name>A0ABP3J7T9_9ACTN</name>
<organism evidence="1 2">
    <name type="scientific">Streptomyces stramineus</name>
    <dbReference type="NCBI Taxonomy" id="173861"/>
    <lineage>
        <taxon>Bacteria</taxon>
        <taxon>Bacillati</taxon>
        <taxon>Actinomycetota</taxon>
        <taxon>Actinomycetes</taxon>
        <taxon>Kitasatosporales</taxon>
        <taxon>Streptomycetaceae</taxon>
        <taxon>Streptomyces</taxon>
    </lineage>
</organism>
<sequence length="109" mass="11872">MTCDSATLRQPAPLPVLRLRWLRTPLPDFPVRAPAADAFTEVLLTDLTAGYCSWRPLITAGHPVRPSAPSPSCNNPGFGTPPPHRPAHCNYGYYCRQFISARPCGLSGL</sequence>
<reference evidence="2" key="1">
    <citation type="journal article" date="2019" name="Int. J. Syst. Evol. Microbiol.">
        <title>The Global Catalogue of Microorganisms (GCM) 10K type strain sequencing project: providing services to taxonomists for standard genome sequencing and annotation.</title>
        <authorList>
            <consortium name="The Broad Institute Genomics Platform"/>
            <consortium name="The Broad Institute Genome Sequencing Center for Infectious Disease"/>
            <person name="Wu L."/>
            <person name="Ma J."/>
        </authorList>
    </citation>
    <scope>NUCLEOTIDE SEQUENCE [LARGE SCALE GENOMIC DNA]</scope>
    <source>
        <strain evidence="2">JCM 10649</strain>
    </source>
</reference>
<gene>
    <name evidence="1" type="ORF">GCM10009544_04680</name>
</gene>
<proteinExistence type="predicted"/>
<keyword evidence="2" id="KW-1185">Reference proteome</keyword>